<feature type="region of interest" description="Disordered" evidence="1">
    <location>
        <begin position="142"/>
        <end position="192"/>
    </location>
</feature>
<protein>
    <recommendedName>
        <fullName evidence="2">DUF629 domain-containing protein</fullName>
    </recommendedName>
</protein>
<evidence type="ECO:0000313" key="4">
    <source>
        <dbReference type="Proteomes" id="UP001085076"/>
    </source>
</evidence>
<dbReference type="InterPro" id="IPR006865">
    <property type="entry name" value="DUF629"/>
</dbReference>
<dbReference type="OrthoDB" id="205782at2759"/>
<reference evidence="3" key="1">
    <citation type="submission" date="2021-03" db="EMBL/GenBank/DDBJ databases">
        <authorList>
            <person name="Li Z."/>
            <person name="Yang C."/>
        </authorList>
    </citation>
    <scope>NUCLEOTIDE SEQUENCE</scope>
    <source>
        <strain evidence="3">Dzin_1.0</strain>
        <tissue evidence="3">Leaf</tissue>
    </source>
</reference>
<reference evidence="3" key="2">
    <citation type="journal article" date="2022" name="Hortic Res">
        <title>The genome of Dioscorea zingiberensis sheds light on the biosynthesis, origin and evolution of the medicinally important diosgenin saponins.</title>
        <authorList>
            <person name="Li Y."/>
            <person name="Tan C."/>
            <person name="Li Z."/>
            <person name="Guo J."/>
            <person name="Li S."/>
            <person name="Chen X."/>
            <person name="Wang C."/>
            <person name="Dai X."/>
            <person name="Yang H."/>
            <person name="Song W."/>
            <person name="Hou L."/>
            <person name="Xu J."/>
            <person name="Tong Z."/>
            <person name="Xu A."/>
            <person name="Yuan X."/>
            <person name="Wang W."/>
            <person name="Yang Q."/>
            <person name="Chen L."/>
            <person name="Sun Z."/>
            <person name="Wang K."/>
            <person name="Pan B."/>
            <person name="Chen J."/>
            <person name="Bao Y."/>
            <person name="Liu F."/>
            <person name="Qi X."/>
            <person name="Gang D.R."/>
            <person name="Wen J."/>
            <person name="Li J."/>
        </authorList>
    </citation>
    <scope>NUCLEOTIDE SEQUENCE</scope>
    <source>
        <strain evidence="3">Dzin_1.0</strain>
    </source>
</reference>
<proteinExistence type="predicted"/>
<evidence type="ECO:0000313" key="3">
    <source>
        <dbReference type="EMBL" id="KAJ0962346.1"/>
    </source>
</evidence>
<feature type="compositionally biased region" description="Polar residues" evidence="1">
    <location>
        <begin position="14"/>
        <end position="24"/>
    </location>
</feature>
<gene>
    <name evidence="3" type="ORF">J5N97_030174</name>
</gene>
<evidence type="ECO:0000256" key="1">
    <source>
        <dbReference type="SAM" id="MobiDB-lite"/>
    </source>
</evidence>
<evidence type="ECO:0000259" key="2">
    <source>
        <dbReference type="Pfam" id="PF04780"/>
    </source>
</evidence>
<name>A0A9D5BX06_9LILI</name>
<organism evidence="3 4">
    <name type="scientific">Dioscorea zingiberensis</name>
    <dbReference type="NCBI Taxonomy" id="325984"/>
    <lineage>
        <taxon>Eukaryota</taxon>
        <taxon>Viridiplantae</taxon>
        <taxon>Streptophyta</taxon>
        <taxon>Embryophyta</taxon>
        <taxon>Tracheophyta</taxon>
        <taxon>Spermatophyta</taxon>
        <taxon>Magnoliopsida</taxon>
        <taxon>Liliopsida</taxon>
        <taxon>Dioscoreales</taxon>
        <taxon>Dioscoreaceae</taxon>
        <taxon>Dioscorea</taxon>
    </lineage>
</organism>
<keyword evidence="4" id="KW-1185">Reference proteome</keyword>
<dbReference type="PANTHER" id="PTHR34465">
    <property type="entry name" value="CARBOXYL-TERMINAL HYDROLASE-LIKE PROTEIN, PUTATIVE (DUF627 AND DUF629)-RELATED"/>
    <property type="match status" value="1"/>
</dbReference>
<dbReference type="Pfam" id="PF04780">
    <property type="entry name" value="DUF629"/>
    <property type="match status" value="1"/>
</dbReference>
<dbReference type="AlphaFoldDB" id="A0A9D5BX06"/>
<feature type="compositionally biased region" description="Basic and acidic residues" evidence="1">
    <location>
        <begin position="183"/>
        <end position="192"/>
    </location>
</feature>
<dbReference type="Proteomes" id="UP001085076">
    <property type="component" value="Miscellaneous, Linkage group lg10"/>
</dbReference>
<feature type="region of interest" description="Disordered" evidence="1">
    <location>
        <begin position="1"/>
        <end position="26"/>
    </location>
</feature>
<feature type="domain" description="DUF629" evidence="2">
    <location>
        <begin position="63"/>
        <end position="131"/>
    </location>
</feature>
<accession>A0A9D5BX06</accession>
<dbReference type="PANTHER" id="PTHR34465:SF4">
    <property type="entry name" value="CARBOXYL-TERMINAL HYDROLASE-LIKE PROTEIN, PUTATIVE (DUF627 AND DUF629)-RELATED"/>
    <property type="match status" value="1"/>
</dbReference>
<feature type="compositionally biased region" description="Low complexity" evidence="1">
    <location>
        <begin position="162"/>
        <end position="175"/>
    </location>
</feature>
<sequence length="192" mass="21605">MTKREEDAVPALDSMSSSPTSHSAQRLVERRKLLTLKKFTAFAERMGQSRLYWNSMSPGKRKEHYAKDSFASEVLSEALAFVDGKNSWAFWECCRCKERFTDSKSLTLYVVAEHMRGLLPKQQEVLPQEMIEKQLKCQSSAMDIDSDGGCKDEDCSSEYWSSKDTSGSSSSPQQGESDEISDLDTKEGIDVS</sequence>
<comment type="caution">
    <text evidence="3">The sequence shown here is derived from an EMBL/GenBank/DDBJ whole genome shotgun (WGS) entry which is preliminary data.</text>
</comment>
<dbReference type="EMBL" id="JAGGNH010000010">
    <property type="protein sequence ID" value="KAJ0962346.1"/>
    <property type="molecule type" value="Genomic_DNA"/>
</dbReference>